<dbReference type="OrthoDB" id="7499953at2"/>
<name>A0A4Y9ESM7_9SPHN</name>
<reference evidence="1 2" key="1">
    <citation type="submission" date="2019-02" db="EMBL/GenBank/DDBJ databases">
        <title>Polymorphobacter sp. isolated from the lake at the Tibet of China.</title>
        <authorList>
            <person name="Li A."/>
        </authorList>
    </citation>
    <scope>NUCLEOTIDE SEQUENCE [LARGE SCALE GENOMIC DNA]</scope>
    <source>
        <strain evidence="1 2">DJ1R-1</strain>
    </source>
</reference>
<evidence type="ECO:0000313" key="1">
    <source>
        <dbReference type="EMBL" id="TFU06607.1"/>
    </source>
</evidence>
<proteinExistence type="predicted"/>
<keyword evidence="2" id="KW-1185">Reference proteome</keyword>
<organism evidence="1 2">
    <name type="scientific">Glacieibacterium arshaanense</name>
    <dbReference type="NCBI Taxonomy" id="2511025"/>
    <lineage>
        <taxon>Bacteria</taxon>
        <taxon>Pseudomonadati</taxon>
        <taxon>Pseudomonadota</taxon>
        <taxon>Alphaproteobacteria</taxon>
        <taxon>Sphingomonadales</taxon>
        <taxon>Sphingosinicellaceae</taxon>
        <taxon>Glacieibacterium</taxon>
    </lineage>
</organism>
<evidence type="ECO:0000313" key="2">
    <source>
        <dbReference type="Proteomes" id="UP000297737"/>
    </source>
</evidence>
<sequence length="181" mass="19378">MTFAETVGVIALLISAASFWDSHQERVRSEAREAAPKAKPKLTLTSKAVDDGARLDLAASADGIVVQTQTVIFPKALDASAVDTTGDAHIDASWFESGLLKTVPDHDGTFTGRMPVGIITKFEVNGESVTDTALYDLGYTLHPRTLRSDRVELQGLSLVSRGLGDKLEAKLEARWKAGNPG</sequence>
<accession>A0A4Y9ESM7</accession>
<dbReference type="Proteomes" id="UP000297737">
    <property type="component" value="Unassembled WGS sequence"/>
</dbReference>
<comment type="caution">
    <text evidence="1">The sequence shown here is derived from an EMBL/GenBank/DDBJ whole genome shotgun (WGS) entry which is preliminary data.</text>
</comment>
<dbReference type="AlphaFoldDB" id="A0A4Y9ESM7"/>
<protein>
    <submittedName>
        <fullName evidence="1">Uncharacterized protein</fullName>
    </submittedName>
</protein>
<dbReference type="EMBL" id="SIHO01000001">
    <property type="protein sequence ID" value="TFU06607.1"/>
    <property type="molecule type" value="Genomic_DNA"/>
</dbReference>
<gene>
    <name evidence="1" type="ORF">EUV02_01670</name>
</gene>